<dbReference type="Gene3D" id="3.40.50.300">
    <property type="entry name" value="P-loop containing nucleotide triphosphate hydrolases"/>
    <property type="match status" value="1"/>
</dbReference>
<dbReference type="SUPFAM" id="SSF52540">
    <property type="entry name" value="P-loop containing nucleoside triphosphate hydrolases"/>
    <property type="match status" value="1"/>
</dbReference>
<dbReference type="PROSITE" id="PS50901">
    <property type="entry name" value="FTSK"/>
    <property type="match status" value="1"/>
</dbReference>
<dbReference type="PANTHER" id="PTHR22683:SF1">
    <property type="entry name" value="TYPE VII SECRETION SYSTEM PROTEIN ESSC"/>
    <property type="match status" value="1"/>
</dbReference>
<proteinExistence type="predicted"/>
<name>A0A8E2LD95_9BACI</name>
<accession>A0A8E2LD95</accession>
<organism evidence="5 6">
    <name type="scientific">Heyndrickxia oleronia</name>
    <dbReference type="NCBI Taxonomy" id="38875"/>
    <lineage>
        <taxon>Bacteria</taxon>
        <taxon>Bacillati</taxon>
        <taxon>Bacillota</taxon>
        <taxon>Bacilli</taxon>
        <taxon>Bacillales</taxon>
        <taxon>Bacillaceae</taxon>
        <taxon>Heyndrickxia</taxon>
    </lineage>
</organism>
<gene>
    <name evidence="5" type="ORF">BWZ43_23840</name>
</gene>
<feature type="domain" description="FtsK" evidence="4">
    <location>
        <begin position="160"/>
        <end position="356"/>
    </location>
</feature>
<sequence length="430" mass="49164">MLFEISSSIILGSIASISYLKKSSLSNDVDKIQKICQHCGLTTKEDSIQIYRKKRHEWGMEYVYRIPLGLSFADFERKIDHIRDGLNNKKKIIDISELLKINFRKNWLRQIKEIISNAKHLQKDVELEYDGMLHIKVLEKALPINLKFDESILGRCIDWEIPLGITRYGFIKHDMERGHITLAGATRKGKTVFLKLLITSLIYQQPETVKLSLIDLKGGLAFTRFKNAIQVEDVATDLDSALEVLKKVQSEMEKMKGWFDKNGSEDIKEAGISTRHIIIVDEAAQISPNIITGKEEKEKARKCEEALSEIARIGAGLGYRLVYCSQYPTADVMNKQIKQNCDTVITYKLRDAIASRVVLDESGAEKLPLPGRAIYKTPDGTQIVQTPFITNEQIESMIKPHIVFKPRKEQSYEYRKGEKNRSNSFIIKEV</sequence>
<dbReference type="GO" id="GO:0005524">
    <property type="term" value="F:ATP binding"/>
    <property type="evidence" value="ECO:0007669"/>
    <property type="project" value="UniProtKB-UniRule"/>
</dbReference>
<keyword evidence="6" id="KW-1185">Reference proteome</keyword>
<dbReference type="InterPro" id="IPR027417">
    <property type="entry name" value="P-loop_NTPase"/>
</dbReference>
<evidence type="ECO:0000256" key="3">
    <source>
        <dbReference type="PROSITE-ProRule" id="PRU00289"/>
    </source>
</evidence>
<evidence type="ECO:0000313" key="6">
    <source>
        <dbReference type="Proteomes" id="UP000189761"/>
    </source>
</evidence>
<evidence type="ECO:0000259" key="4">
    <source>
        <dbReference type="PROSITE" id="PS50901"/>
    </source>
</evidence>
<dbReference type="Pfam" id="PF01580">
    <property type="entry name" value="FtsK_SpoIIIE"/>
    <property type="match status" value="1"/>
</dbReference>
<evidence type="ECO:0000256" key="1">
    <source>
        <dbReference type="ARBA" id="ARBA00022741"/>
    </source>
</evidence>
<reference evidence="5 6" key="1">
    <citation type="submission" date="2017-01" db="EMBL/GenBank/DDBJ databases">
        <title>Draft genome sequence of Bacillus oleronius.</title>
        <authorList>
            <person name="Allam M."/>
        </authorList>
    </citation>
    <scope>NUCLEOTIDE SEQUENCE [LARGE SCALE GENOMIC DNA]</scope>
    <source>
        <strain evidence="5 6">DSM 9356</strain>
    </source>
</reference>
<evidence type="ECO:0000256" key="2">
    <source>
        <dbReference type="ARBA" id="ARBA00022840"/>
    </source>
</evidence>
<feature type="binding site" evidence="3">
    <location>
        <begin position="184"/>
        <end position="191"/>
    </location>
    <ligand>
        <name>ATP</name>
        <dbReference type="ChEBI" id="CHEBI:30616"/>
    </ligand>
</feature>
<dbReference type="EMBL" id="MTLA01000426">
    <property type="protein sequence ID" value="OOP65889.1"/>
    <property type="molecule type" value="Genomic_DNA"/>
</dbReference>
<dbReference type="Proteomes" id="UP000189761">
    <property type="component" value="Unassembled WGS sequence"/>
</dbReference>
<dbReference type="AlphaFoldDB" id="A0A8E2LD95"/>
<comment type="caution">
    <text evidence="5">The sequence shown here is derived from an EMBL/GenBank/DDBJ whole genome shotgun (WGS) entry which is preliminary data.</text>
</comment>
<keyword evidence="2 3" id="KW-0067">ATP-binding</keyword>
<dbReference type="InterPro" id="IPR050206">
    <property type="entry name" value="FtsK/SpoIIIE/SftA"/>
</dbReference>
<evidence type="ECO:0000313" key="5">
    <source>
        <dbReference type="EMBL" id="OOP65889.1"/>
    </source>
</evidence>
<keyword evidence="1 3" id="KW-0547">Nucleotide-binding</keyword>
<dbReference type="PANTHER" id="PTHR22683">
    <property type="entry name" value="SPORULATION PROTEIN RELATED"/>
    <property type="match status" value="1"/>
</dbReference>
<dbReference type="RefSeq" id="WP_078111371.1">
    <property type="nucleotide sequence ID" value="NZ_CP065424.1"/>
</dbReference>
<protein>
    <recommendedName>
        <fullName evidence="4">FtsK domain-containing protein</fullName>
    </recommendedName>
</protein>
<dbReference type="GO" id="GO:0003677">
    <property type="term" value="F:DNA binding"/>
    <property type="evidence" value="ECO:0007669"/>
    <property type="project" value="InterPro"/>
</dbReference>
<dbReference type="InterPro" id="IPR002543">
    <property type="entry name" value="FtsK_dom"/>
</dbReference>